<protein>
    <submittedName>
        <fullName evidence="1">Outer membrane protein</fullName>
    </submittedName>
</protein>
<dbReference type="EMBL" id="BMWY01000001">
    <property type="protein sequence ID" value="GGZ45179.1"/>
    <property type="molecule type" value="Genomic_DNA"/>
</dbReference>
<dbReference type="InterPro" id="IPR036514">
    <property type="entry name" value="SGNH_hydro_sf"/>
</dbReference>
<dbReference type="SUPFAM" id="SSF52266">
    <property type="entry name" value="SGNH hydrolase"/>
    <property type="match status" value="1"/>
</dbReference>
<dbReference type="Gene3D" id="3.40.50.1110">
    <property type="entry name" value="SGNH hydrolase"/>
    <property type="match status" value="1"/>
</dbReference>
<name>A0ABQ3BI46_9FLAO</name>
<proteinExistence type="predicted"/>
<sequence>MKMKNTIKYMALVALGLVACEPEFDNSVEENEGFYTNGEADFSNYVALGNSLTAGFADNALYIQGQENSYPNILAQQFSHVGGGEFTQPLMNDNLGGLLLGGTEIQGTRLILDVGVSGSPSPVNIPGDPTTEITNTLSGPFNNMGVPGAKSFHLVAEGYGNAAGVPLGQANPYFVRFRSSENTTILEDAVAQNPTFFSLWIGNNDVLSYAVSGGTGVNQTGNLDPSTYGSNDITDPNVFAQVFSSQVSALMQSASGGVVLNIPNVTDTAFFNTVPNNALVLDASQAASLTAYFSAVSQVFAGVLMSQGVPQEQAVALASQYAITFNEGPNRFIIDVPVTQTNPLGFRQMTEDELIQLQVDQEALQNGYGSVVITPMVEQVLAILMQGGTPSPEEVNILFSAVSGLDDGDVLDSAEITEIETATTAFNATIENVAQANGLAYVDANALLNQVADGGIVFDGGMVTAEFATGGAFSLDGIHLTPRGYAIVANRIIEAVNSTYNSTVPMVNVGDYNGGPAIGSGAQ</sequence>
<dbReference type="PROSITE" id="PS51257">
    <property type="entry name" value="PROKAR_LIPOPROTEIN"/>
    <property type="match status" value="1"/>
</dbReference>
<keyword evidence="2" id="KW-1185">Reference proteome</keyword>
<evidence type="ECO:0000313" key="2">
    <source>
        <dbReference type="Proteomes" id="UP000615593"/>
    </source>
</evidence>
<evidence type="ECO:0000313" key="1">
    <source>
        <dbReference type="EMBL" id="GGZ45179.1"/>
    </source>
</evidence>
<organism evidence="1 2">
    <name type="scientific">Mesonia mobilis</name>
    <dbReference type="NCBI Taxonomy" id="369791"/>
    <lineage>
        <taxon>Bacteria</taxon>
        <taxon>Pseudomonadati</taxon>
        <taxon>Bacteroidota</taxon>
        <taxon>Flavobacteriia</taxon>
        <taxon>Flavobacteriales</taxon>
        <taxon>Flavobacteriaceae</taxon>
        <taxon>Mesonia</taxon>
    </lineage>
</organism>
<comment type="caution">
    <text evidence="1">The sequence shown here is derived from an EMBL/GenBank/DDBJ whole genome shotgun (WGS) entry which is preliminary data.</text>
</comment>
<gene>
    <name evidence="1" type="ORF">GCM10008088_03020</name>
</gene>
<dbReference type="Proteomes" id="UP000615593">
    <property type="component" value="Unassembled WGS sequence"/>
</dbReference>
<reference evidence="2" key="1">
    <citation type="journal article" date="2019" name="Int. J. Syst. Evol. Microbiol.">
        <title>The Global Catalogue of Microorganisms (GCM) 10K type strain sequencing project: providing services to taxonomists for standard genome sequencing and annotation.</title>
        <authorList>
            <consortium name="The Broad Institute Genomics Platform"/>
            <consortium name="The Broad Institute Genome Sequencing Center for Infectious Disease"/>
            <person name="Wu L."/>
            <person name="Ma J."/>
        </authorList>
    </citation>
    <scope>NUCLEOTIDE SEQUENCE [LARGE SCALE GENOMIC DNA]</scope>
    <source>
        <strain evidence="2">KCTC 12708</strain>
    </source>
</reference>
<accession>A0ABQ3BI46</accession>